<proteinExistence type="predicted"/>
<evidence type="ECO:0000313" key="1">
    <source>
        <dbReference type="EMBL" id="KKL77374.1"/>
    </source>
</evidence>
<feature type="non-terminal residue" evidence="1">
    <location>
        <position position="1"/>
    </location>
</feature>
<accession>A0A0F9ETN2</accession>
<reference evidence="1" key="1">
    <citation type="journal article" date="2015" name="Nature">
        <title>Complex archaea that bridge the gap between prokaryotes and eukaryotes.</title>
        <authorList>
            <person name="Spang A."/>
            <person name="Saw J.H."/>
            <person name="Jorgensen S.L."/>
            <person name="Zaremba-Niedzwiedzka K."/>
            <person name="Martijn J."/>
            <person name="Lind A.E."/>
            <person name="van Eijk R."/>
            <person name="Schleper C."/>
            <person name="Guy L."/>
            <person name="Ettema T.J."/>
        </authorList>
    </citation>
    <scope>NUCLEOTIDE SEQUENCE</scope>
</reference>
<comment type="caution">
    <text evidence="1">The sequence shown here is derived from an EMBL/GenBank/DDBJ whole genome shotgun (WGS) entry which is preliminary data.</text>
</comment>
<dbReference type="EMBL" id="LAZR01023766">
    <property type="protein sequence ID" value="KKL77374.1"/>
    <property type="molecule type" value="Genomic_DNA"/>
</dbReference>
<gene>
    <name evidence="1" type="ORF">LCGC14_2035510</name>
</gene>
<dbReference type="AlphaFoldDB" id="A0A0F9ETN2"/>
<name>A0A0F9ETN2_9ZZZZ</name>
<organism evidence="1">
    <name type="scientific">marine sediment metagenome</name>
    <dbReference type="NCBI Taxonomy" id="412755"/>
    <lineage>
        <taxon>unclassified sequences</taxon>
        <taxon>metagenomes</taxon>
        <taxon>ecological metagenomes</taxon>
    </lineage>
</organism>
<sequence length="52" mass="6271">RSRSGYRKAKKQIQRLWRDKKGRVLEKRLKSIIPFKDDNILVDNQGKVRYGK</sequence>
<protein>
    <submittedName>
        <fullName evidence="1">Uncharacterized protein</fullName>
    </submittedName>
</protein>